<comment type="caution">
    <text evidence="12">The sequence shown here is derived from an EMBL/GenBank/DDBJ whole genome shotgun (WGS) entry which is preliminary data.</text>
</comment>
<keyword evidence="3 10" id="KW-0175">Coiled coil</keyword>
<keyword evidence="5" id="KW-0966">Cell projection</keyword>
<feature type="region of interest" description="Disordered" evidence="11">
    <location>
        <begin position="295"/>
        <end position="354"/>
    </location>
</feature>
<proteinExistence type="inferred from homology"/>
<evidence type="ECO:0000256" key="2">
    <source>
        <dbReference type="ARBA" id="ARBA00022490"/>
    </source>
</evidence>
<dbReference type="PANTHER" id="PTHR22691:SF1">
    <property type="entry name" value="CENTROSOMAL PROTEIN CCDC61"/>
    <property type="match status" value="1"/>
</dbReference>
<keyword evidence="4" id="KW-0206">Cytoskeleton</keyword>
<feature type="coiled-coil region" evidence="10">
    <location>
        <begin position="161"/>
        <end position="270"/>
    </location>
</feature>
<dbReference type="GO" id="GO:0036064">
    <property type="term" value="C:ciliary basal body"/>
    <property type="evidence" value="ECO:0007669"/>
    <property type="project" value="TreeGrafter"/>
</dbReference>
<evidence type="ECO:0000256" key="4">
    <source>
        <dbReference type="ARBA" id="ARBA00023212"/>
    </source>
</evidence>
<dbReference type="EMBL" id="JARQWQ010000072">
    <property type="protein sequence ID" value="KAK2554072.1"/>
    <property type="molecule type" value="Genomic_DNA"/>
</dbReference>
<dbReference type="PANTHER" id="PTHR22691">
    <property type="entry name" value="YEAST SPT2-RELATED"/>
    <property type="match status" value="1"/>
</dbReference>
<reference evidence="12" key="1">
    <citation type="journal article" date="2023" name="G3 (Bethesda)">
        <title>Whole genome assembly and annotation of the endangered Caribbean coral Acropora cervicornis.</title>
        <authorList>
            <person name="Selwyn J.D."/>
            <person name="Vollmer S.V."/>
        </authorList>
    </citation>
    <scope>NUCLEOTIDE SEQUENCE</scope>
    <source>
        <strain evidence="12">K2</strain>
    </source>
</reference>
<evidence type="ECO:0000256" key="3">
    <source>
        <dbReference type="ARBA" id="ARBA00023054"/>
    </source>
</evidence>
<feature type="compositionally biased region" description="Low complexity" evidence="11">
    <location>
        <begin position="329"/>
        <end position="344"/>
    </location>
</feature>
<evidence type="ECO:0000256" key="7">
    <source>
        <dbReference type="ARBA" id="ARBA00040683"/>
    </source>
</evidence>
<evidence type="ECO:0000256" key="5">
    <source>
        <dbReference type="ARBA" id="ARBA00023273"/>
    </source>
</evidence>
<name>A0AAD9UY71_ACRCE</name>
<accession>A0AAD9UY71</accession>
<evidence type="ECO:0000256" key="10">
    <source>
        <dbReference type="SAM" id="Coils"/>
    </source>
</evidence>
<evidence type="ECO:0000256" key="9">
    <source>
        <dbReference type="ARBA" id="ARBA00042326"/>
    </source>
</evidence>
<gene>
    <name evidence="12" type="ORF">P5673_024418</name>
</gene>
<dbReference type="AlphaFoldDB" id="A0AAD9UY71"/>
<dbReference type="CDD" id="cd22284">
    <property type="entry name" value="HD_CCDC61_N"/>
    <property type="match status" value="1"/>
</dbReference>
<protein>
    <recommendedName>
        <fullName evidence="7">Centrosomal protein CCDC61</fullName>
    </recommendedName>
    <alternativeName>
        <fullName evidence="8">Coiled-coil domain-containing protein 61</fullName>
    </alternativeName>
    <alternativeName>
        <fullName evidence="9">VFL3 homolog</fullName>
    </alternativeName>
</protein>
<evidence type="ECO:0000256" key="1">
    <source>
        <dbReference type="ARBA" id="ARBA00004120"/>
    </source>
</evidence>
<sequence>MNSSIRSTEPLDPGAVNSRHVFRGIEYVVSLMVDNNKEIFILEVEDRLTSDQWRGEFDARYVEDLTHKTGNFKQFSVFVNMLESALSKNSNSVSVDLLTYGDLESLRTQQHLRPGYGTQHIPGAKTRSQLHCKRYLIMTYTVEFDRIHYPLPMPYVGKPDPVQLQETIRKLRQENQHLKEQLIKGSRKTAGQSSLQKENDKLMKEKMEIEKKLETFQREVKHVSKANTAKEIRVLKKVVQNLESDLMKEKSKFQRTLNRKNEEHRNLVEELVDFHVSIQQRILFLRKRSRSRTRARSRSLSADRLSQKVSGSAGGISSHMWQGGRLRRTSSNGSLGSRRSSQSSVDRDYLSDNAAPQRRAKTSCFISPDFESNCTFERFSVKFVPILVLNSSYCLVELVHYEKNQFRNLLNVFLGNILELGKAAKVAAVPYSSTPENLTKHSRGQFRPLQEIRNESLNQSAEMMEIDARLNALQKFMKENMP</sequence>
<keyword evidence="2" id="KW-0963">Cytoplasm</keyword>
<dbReference type="InterPro" id="IPR049733">
    <property type="entry name" value="CCDC61_N"/>
</dbReference>
<evidence type="ECO:0000313" key="13">
    <source>
        <dbReference type="Proteomes" id="UP001249851"/>
    </source>
</evidence>
<keyword evidence="13" id="KW-1185">Reference proteome</keyword>
<organism evidence="12 13">
    <name type="scientific">Acropora cervicornis</name>
    <name type="common">Staghorn coral</name>
    <dbReference type="NCBI Taxonomy" id="6130"/>
    <lineage>
        <taxon>Eukaryota</taxon>
        <taxon>Metazoa</taxon>
        <taxon>Cnidaria</taxon>
        <taxon>Anthozoa</taxon>
        <taxon>Hexacorallia</taxon>
        <taxon>Scleractinia</taxon>
        <taxon>Astrocoeniina</taxon>
        <taxon>Acroporidae</taxon>
        <taxon>Acropora</taxon>
    </lineage>
</organism>
<comment type="subcellular location">
    <subcellularLocation>
        <location evidence="1">Cytoplasm</location>
        <location evidence="1">Cytoskeleton</location>
        <location evidence="1">Cilium basal body</location>
    </subcellularLocation>
</comment>
<reference evidence="12" key="2">
    <citation type="journal article" date="2023" name="Science">
        <title>Genomic signatures of disease resistance in endangered staghorn corals.</title>
        <authorList>
            <person name="Vollmer S.V."/>
            <person name="Selwyn J.D."/>
            <person name="Despard B.A."/>
            <person name="Roesel C.L."/>
        </authorList>
    </citation>
    <scope>NUCLEOTIDE SEQUENCE</scope>
    <source>
        <strain evidence="12">K2</strain>
    </source>
</reference>
<evidence type="ECO:0000256" key="6">
    <source>
        <dbReference type="ARBA" id="ARBA00038217"/>
    </source>
</evidence>
<evidence type="ECO:0000313" key="12">
    <source>
        <dbReference type="EMBL" id="KAK2554072.1"/>
    </source>
</evidence>
<evidence type="ECO:0000256" key="8">
    <source>
        <dbReference type="ARBA" id="ARBA00041518"/>
    </source>
</evidence>
<evidence type="ECO:0000256" key="11">
    <source>
        <dbReference type="SAM" id="MobiDB-lite"/>
    </source>
</evidence>
<comment type="similarity">
    <text evidence="6">Belongs to the CCDC61 family.</text>
</comment>
<dbReference type="Proteomes" id="UP001249851">
    <property type="component" value="Unassembled WGS sequence"/>
</dbReference>